<keyword evidence="7 11" id="KW-0274">FAD</keyword>
<comment type="cofactor">
    <cofactor evidence="12">
        <name>Mg(2+)</name>
        <dbReference type="ChEBI" id="CHEBI:18420"/>
    </cofactor>
    <cofactor evidence="12">
        <name>Mn(2+)</name>
        <dbReference type="ChEBI" id="CHEBI:29035"/>
    </cofactor>
    <text evidence="12">Magnesium. Can also use manganese.</text>
</comment>
<keyword evidence="6 11" id="KW-0479">Metal-binding</keyword>
<dbReference type="PIRSF" id="PIRSF006268">
    <property type="entry name" value="ApbE"/>
    <property type="match status" value="1"/>
</dbReference>
<dbReference type="EC" id="2.7.1.180" evidence="2 11"/>
<keyword evidence="13" id="KW-0614">Plasmid</keyword>
<evidence type="ECO:0000256" key="9">
    <source>
        <dbReference type="ARBA" id="ARBA00031306"/>
    </source>
</evidence>
<evidence type="ECO:0000256" key="2">
    <source>
        <dbReference type="ARBA" id="ARBA00011955"/>
    </source>
</evidence>
<proteinExistence type="inferred from homology"/>
<dbReference type="EMBL" id="AP012033">
    <property type="protein sequence ID" value="BAK14041.1"/>
    <property type="molecule type" value="Genomic_DNA"/>
</dbReference>
<evidence type="ECO:0000256" key="3">
    <source>
        <dbReference type="ARBA" id="ARBA00016337"/>
    </source>
</evidence>
<evidence type="ECO:0000256" key="6">
    <source>
        <dbReference type="ARBA" id="ARBA00022723"/>
    </source>
</evidence>
<feature type="binding site" evidence="12">
    <location>
        <position position="280"/>
    </location>
    <ligand>
        <name>Mg(2+)</name>
        <dbReference type="ChEBI" id="CHEBI:18420"/>
    </ligand>
</feature>
<evidence type="ECO:0000256" key="12">
    <source>
        <dbReference type="PIRSR" id="PIRSR006268-2"/>
    </source>
</evidence>
<geneLocation type="plasmid" evidence="13 14">
    <name>pEA320</name>
</geneLocation>
<dbReference type="Pfam" id="PF02424">
    <property type="entry name" value="ApbE"/>
    <property type="match status" value="1"/>
</dbReference>
<feature type="binding site" evidence="12">
    <location>
        <position position="164"/>
    </location>
    <ligand>
        <name>Mg(2+)</name>
        <dbReference type="ChEBI" id="CHEBI:18420"/>
    </ligand>
</feature>
<dbReference type="Gene3D" id="3.10.520.10">
    <property type="entry name" value="ApbE-like domains"/>
    <property type="match status" value="1"/>
</dbReference>
<dbReference type="GO" id="GO:0016740">
    <property type="term" value="F:transferase activity"/>
    <property type="evidence" value="ECO:0007669"/>
    <property type="project" value="UniProtKB-UniRule"/>
</dbReference>
<keyword evidence="8 11" id="KW-0460">Magnesium</keyword>
<dbReference type="GO" id="GO:0046872">
    <property type="term" value="F:metal ion binding"/>
    <property type="evidence" value="ECO:0007669"/>
    <property type="project" value="UniProtKB-UniRule"/>
</dbReference>
<evidence type="ECO:0000256" key="1">
    <source>
        <dbReference type="ARBA" id="ARBA00008282"/>
    </source>
</evidence>
<name>A0A0H3L402_PANAA</name>
<reference evidence="14" key="1">
    <citation type="journal article" date="2012" name="Appl. Microbiol. Biotechnol.">
        <title>The complete genome sequence of Pantoea ananatis AJ13355, an organism with great biotechnological potential.</title>
        <authorList>
            <person name="Hara Y."/>
            <person name="Kadotani N."/>
            <person name="Izui H."/>
            <person name="Katashkina J.I."/>
            <person name="Kuvaeva T.M."/>
            <person name="Andreeva I.G."/>
            <person name="Golubeva L.I."/>
            <person name="Malko D.B."/>
            <person name="Makeev V.J."/>
            <person name="Mashko S.V."/>
            <person name="Kozlov Y.I."/>
        </authorList>
    </citation>
    <scope>NUCLEOTIDE SEQUENCE [LARGE SCALE GENOMIC DNA]</scope>
    <source>
        <strain evidence="14">AJ13355</strain>
        <plasmid evidence="14">Plasmid pEA320</plasmid>
    </source>
</reference>
<gene>
    <name evidence="13" type="primary">apbE</name>
    <name evidence="13" type="ORF">PAJ_p0174</name>
</gene>
<keyword evidence="5 11" id="KW-0808">Transferase</keyword>
<keyword evidence="13" id="KW-0449">Lipoprotein</keyword>
<dbReference type="eggNOG" id="COG1477">
    <property type="taxonomic scope" value="Bacteria"/>
</dbReference>
<comment type="catalytic activity">
    <reaction evidence="10 11">
        <text>L-threonyl-[protein] + FAD = FMN-L-threonyl-[protein] + AMP + H(+)</text>
        <dbReference type="Rhea" id="RHEA:36847"/>
        <dbReference type="Rhea" id="RHEA-COMP:11060"/>
        <dbReference type="Rhea" id="RHEA-COMP:11061"/>
        <dbReference type="ChEBI" id="CHEBI:15378"/>
        <dbReference type="ChEBI" id="CHEBI:30013"/>
        <dbReference type="ChEBI" id="CHEBI:57692"/>
        <dbReference type="ChEBI" id="CHEBI:74257"/>
        <dbReference type="ChEBI" id="CHEBI:456215"/>
        <dbReference type="EC" id="2.7.1.180"/>
    </reaction>
</comment>
<dbReference type="Proteomes" id="UP000006690">
    <property type="component" value="Plasmid pEA320"/>
</dbReference>
<sequence length="336" mass="37202">MQVPVLFPPRAVSLMQTESQVCAYSAVLMGSPILLKLFEHDEKLAAQAFRLIKQYENLLTVNRTHSEVMAINHAAGQHPVSVSQPVFDLIQRALNVSLLPDSSFNLTIGPLVKCWKIGFQGDCVPARETILATLPLTCPENVQLDADTRSVFLNKTGMEIDLGAIAKGYIADRVQAFLQQQGVDSALINLGGNVQTLGAPRDAPQQGWAIGLKTPFAAQDALIGVIHVVNKSVVTSGIYERYFEQDGVCYHHILDRHTGYPLDNELYSVTIISDQSIDGDIYTTLIYGMGVEKGIAYLKSHPDIEAVFVTRDKQVICSSQRHFHFTLLDNRFQLRH</sequence>
<protein>
    <recommendedName>
        <fullName evidence="3 11">FAD:protein FMN transferase</fullName>
        <ecNumber evidence="2 11">2.7.1.180</ecNumber>
    </recommendedName>
    <alternativeName>
        <fullName evidence="9 11">Flavin transferase</fullName>
    </alternativeName>
</protein>
<dbReference type="HOGENOM" id="CLU_044403_1_0_6"/>
<dbReference type="KEGG" id="paj:PAJ_p0174"/>
<keyword evidence="4 11" id="KW-0285">Flavoprotein</keyword>
<evidence type="ECO:0000256" key="11">
    <source>
        <dbReference type="PIRNR" id="PIRNR006268"/>
    </source>
</evidence>
<accession>A0A0H3L402</accession>
<feature type="binding site" evidence="12">
    <location>
        <position position="284"/>
    </location>
    <ligand>
        <name>Mg(2+)</name>
        <dbReference type="ChEBI" id="CHEBI:18420"/>
    </ligand>
</feature>
<dbReference type="PANTHER" id="PTHR30040">
    <property type="entry name" value="THIAMINE BIOSYNTHESIS LIPOPROTEIN APBE"/>
    <property type="match status" value="1"/>
</dbReference>
<dbReference type="PATRIC" id="fig|932677.3.peg.4565"/>
<evidence type="ECO:0000256" key="4">
    <source>
        <dbReference type="ARBA" id="ARBA00022630"/>
    </source>
</evidence>
<organism evidence="13 14">
    <name type="scientific">Pantoea ananatis (strain AJ13355)</name>
    <dbReference type="NCBI Taxonomy" id="932677"/>
    <lineage>
        <taxon>Bacteria</taxon>
        <taxon>Pseudomonadati</taxon>
        <taxon>Pseudomonadota</taxon>
        <taxon>Gammaproteobacteria</taxon>
        <taxon>Enterobacterales</taxon>
        <taxon>Erwiniaceae</taxon>
        <taxon>Pantoea</taxon>
    </lineage>
</organism>
<evidence type="ECO:0000256" key="10">
    <source>
        <dbReference type="ARBA" id="ARBA00048540"/>
    </source>
</evidence>
<evidence type="ECO:0000256" key="8">
    <source>
        <dbReference type="ARBA" id="ARBA00022842"/>
    </source>
</evidence>
<dbReference type="InterPro" id="IPR024932">
    <property type="entry name" value="ApbE"/>
</dbReference>
<dbReference type="InterPro" id="IPR003374">
    <property type="entry name" value="ApbE-like_sf"/>
</dbReference>
<evidence type="ECO:0000313" key="14">
    <source>
        <dbReference type="Proteomes" id="UP000006690"/>
    </source>
</evidence>
<evidence type="ECO:0000256" key="7">
    <source>
        <dbReference type="ARBA" id="ARBA00022827"/>
    </source>
</evidence>
<dbReference type="SUPFAM" id="SSF143631">
    <property type="entry name" value="ApbE-like"/>
    <property type="match status" value="1"/>
</dbReference>
<evidence type="ECO:0000256" key="5">
    <source>
        <dbReference type="ARBA" id="ARBA00022679"/>
    </source>
</evidence>
<dbReference type="AlphaFoldDB" id="A0A0H3L402"/>
<evidence type="ECO:0000313" key="13">
    <source>
        <dbReference type="EMBL" id="BAK14041.1"/>
    </source>
</evidence>
<comment type="similarity">
    <text evidence="1 11">Belongs to the ApbE family.</text>
</comment>
<dbReference type="PANTHER" id="PTHR30040:SF2">
    <property type="entry name" value="FAD:PROTEIN FMN TRANSFERASE"/>
    <property type="match status" value="1"/>
</dbReference>